<dbReference type="SMART" id="SM00271">
    <property type="entry name" value="DnaJ"/>
    <property type="match status" value="1"/>
</dbReference>
<dbReference type="EMBL" id="NPDZ01000001">
    <property type="protein sequence ID" value="PJZ75076.1"/>
    <property type="molecule type" value="Genomic_DNA"/>
</dbReference>
<evidence type="ECO:0000313" key="3">
    <source>
        <dbReference type="EMBL" id="PJZ68090.1"/>
    </source>
</evidence>
<dbReference type="PANTHER" id="PTHR44145">
    <property type="entry name" value="DNAJ HOMOLOG SUBFAMILY A MEMBER 3, MITOCHONDRIAL"/>
    <property type="match status" value="1"/>
</dbReference>
<dbReference type="PANTHER" id="PTHR44145:SF3">
    <property type="entry name" value="DNAJ HOMOLOG SUBFAMILY A MEMBER 3, MITOCHONDRIAL"/>
    <property type="match status" value="1"/>
</dbReference>
<accession>A0A2M9ZSM9</accession>
<dbReference type="EMBL" id="NPDY01000035">
    <property type="protein sequence ID" value="PJZ68090.1"/>
    <property type="molecule type" value="Genomic_DNA"/>
</dbReference>
<comment type="caution">
    <text evidence="4">The sequence shown here is derived from an EMBL/GenBank/DDBJ whole genome shotgun (WGS) entry which is preliminary data.</text>
</comment>
<dbReference type="RefSeq" id="WP_100715498.1">
    <property type="nucleotide sequence ID" value="NZ_NPDY01000035.1"/>
</dbReference>
<dbReference type="Proteomes" id="UP000231990">
    <property type="component" value="Unassembled WGS sequence"/>
</dbReference>
<dbReference type="AlphaFoldDB" id="A0A2M9ZSM9"/>
<dbReference type="Gene3D" id="1.10.287.110">
    <property type="entry name" value="DnaJ domain"/>
    <property type="match status" value="1"/>
</dbReference>
<keyword evidence="5" id="KW-1185">Reference proteome</keyword>
<dbReference type="CDD" id="cd06257">
    <property type="entry name" value="DnaJ"/>
    <property type="match status" value="1"/>
</dbReference>
<dbReference type="PROSITE" id="PS50076">
    <property type="entry name" value="DNAJ_2"/>
    <property type="match status" value="1"/>
</dbReference>
<feature type="domain" description="J" evidence="2">
    <location>
        <begin position="7"/>
        <end position="70"/>
    </location>
</feature>
<evidence type="ECO:0000313" key="5">
    <source>
        <dbReference type="Proteomes" id="UP000231962"/>
    </source>
</evidence>
<protein>
    <submittedName>
        <fullName evidence="4">Molecular chaperone DnaJ</fullName>
    </submittedName>
</protein>
<reference evidence="5 6" key="1">
    <citation type="submission" date="2017-07" db="EMBL/GenBank/DDBJ databases">
        <title>Leptospira spp. isolated from tropical soils.</title>
        <authorList>
            <person name="Thibeaux R."/>
            <person name="Iraola G."/>
            <person name="Ferres I."/>
            <person name="Bierque E."/>
            <person name="Girault D."/>
            <person name="Soupe-Gilbert M.-E."/>
            <person name="Picardeau M."/>
            <person name="Goarant C."/>
        </authorList>
    </citation>
    <scope>NUCLEOTIDE SEQUENCE [LARGE SCALE GENOMIC DNA]</scope>
    <source>
        <strain evidence="4 6">FH1-B-B1</strain>
        <strain evidence="3 5">FH1-B-C1</strain>
    </source>
</reference>
<dbReference type="Proteomes" id="UP000231962">
    <property type="component" value="Unassembled WGS sequence"/>
</dbReference>
<sequence length="224" mass="25758">MNRNFVDHYRILGIPPGAELELIKARFRKLAKVFHPDNPGTGSSEIFLKIIRSYQVLIQPEERKRFDHEFFEFQKASQASPSKNYFKIPASRIVFSTQAVEFAKRGLLKAGLRNRDRRKYSGIFHDIRIRVTEQELAGRIRAEIPLVVRVLCPNCRGSDLYCDSCGGKGTYKSFRYLRFGAEPGTLVPGKIYTIDLSGFRPDPFTHFKKQSLKVKIELCTVPEK</sequence>
<organism evidence="4 6">
    <name type="scientific">Leptospira perolatii</name>
    <dbReference type="NCBI Taxonomy" id="2023191"/>
    <lineage>
        <taxon>Bacteria</taxon>
        <taxon>Pseudomonadati</taxon>
        <taxon>Spirochaetota</taxon>
        <taxon>Spirochaetia</taxon>
        <taxon>Leptospirales</taxon>
        <taxon>Leptospiraceae</taxon>
        <taxon>Leptospira</taxon>
    </lineage>
</organism>
<name>A0A2M9ZSM9_9LEPT</name>
<dbReference type="OrthoDB" id="9779889at2"/>
<gene>
    <name evidence="3" type="ORF">CH360_18030</name>
    <name evidence="4" type="ORF">CH373_03400</name>
</gene>
<evidence type="ECO:0000313" key="6">
    <source>
        <dbReference type="Proteomes" id="UP000231990"/>
    </source>
</evidence>
<evidence type="ECO:0000259" key="2">
    <source>
        <dbReference type="PROSITE" id="PS50076"/>
    </source>
</evidence>
<dbReference type="SUPFAM" id="SSF46565">
    <property type="entry name" value="Chaperone J-domain"/>
    <property type="match status" value="1"/>
</dbReference>
<dbReference type="InterPro" id="IPR036869">
    <property type="entry name" value="J_dom_sf"/>
</dbReference>
<evidence type="ECO:0000256" key="1">
    <source>
        <dbReference type="ARBA" id="ARBA00023186"/>
    </source>
</evidence>
<proteinExistence type="predicted"/>
<dbReference type="Pfam" id="PF00226">
    <property type="entry name" value="DnaJ"/>
    <property type="match status" value="1"/>
</dbReference>
<keyword evidence="1" id="KW-0143">Chaperone</keyword>
<evidence type="ECO:0000313" key="4">
    <source>
        <dbReference type="EMBL" id="PJZ75076.1"/>
    </source>
</evidence>
<dbReference type="InterPro" id="IPR051938">
    <property type="entry name" value="Apopto_cytoskel_mod"/>
</dbReference>
<dbReference type="InterPro" id="IPR001623">
    <property type="entry name" value="DnaJ_domain"/>
</dbReference>